<accession>A0A3N2C5R5</accession>
<dbReference type="RefSeq" id="WP_085512340.1">
    <property type="nucleotide sequence ID" value="NZ_FXAP01000004.1"/>
</dbReference>
<dbReference type="Gene3D" id="2.120.10.10">
    <property type="match status" value="1"/>
</dbReference>
<reference evidence="1 2" key="1">
    <citation type="submission" date="2018-11" db="EMBL/GenBank/DDBJ databases">
        <title>Sequencing the genomes of 1000 actinobacteria strains.</title>
        <authorList>
            <person name="Klenk H.-P."/>
        </authorList>
    </citation>
    <scope>NUCLEOTIDE SEQUENCE [LARGE SCALE GENOMIC DNA]</scope>
    <source>
        <strain evidence="1 2">DSM 14012</strain>
    </source>
</reference>
<dbReference type="AlphaFoldDB" id="A0A3N2C5R5"/>
<proteinExistence type="predicted"/>
<comment type="caution">
    <text evidence="1">The sequence shown here is derived from an EMBL/GenBank/DDBJ whole genome shotgun (WGS) entry which is preliminary data.</text>
</comment>
<dbReference type="Pfam" id="PF15892">
    <property type="entry name" value="BNR_4"/>
    <property type="match status" value="1"/>
</dbReference>
<dbReference type="InterPro" id="IPR036278">
    <property type="entry name" value="Sialidase_sf"/>
</dbReference>
<dbReference type="EMBL" id="RKHL01000001">
    <property type="protein sequence ID" value="ROR82604.1"/>
    <property type="molecule type" value="Genomic_DNA"/>
</dbReference>
<gene>
    <name evidence="1" type="ORF">EDD42_2695</name>
</gene>
<organism evidence="1 2">
    <name type="scientific">Plantibacter flavus</name>
    <dbReference type="NCBI Taxonomy" id="150123"/>
    <lineage>
        <taxon>Bacteria</taxon>
        <taxon>Bacillati</taxon>
        <taxon>Actinomycetota</taxon>
        <taxon>Actinomycetes</taxon>
        <taxon>Micrococcales</taxon>
        <taxon>Microbacteriaceae</taxon>
        <taxon>Plantibacter</taxon>
    </lineage>
</organism>
<evidence type="ECO:0000313" key="2">
    <source>
        <dbReference type="Proteomes" id="UP000266915"/>
    </source>
</evidence>
<keyword evidence="2" id="KW-1185">Reference proteome</keyword>
<evidence type="ECO:0000313" key="1">
    <source>
        <dbReference type="EMBL" id="ROR82604.1"/>
    </source>
</evidence>
<dbReference type="Proteomes" id="UP000266915">
    <property type="component" value="Unassembled WGS sequence"/>
</dbReference>
<dbReference type="SUPFAM" id="SSF50939">
    <property type="entry name" value="Sialidases"/>
    <property type="match status" value="1"/>
</dbReference>
<name>A0A3N2C5R5_9MICO</name>
<sequence>MLRRNDTSTTPTVVNDNAAWCWFQDERALVDPTSNFLVVGSIASTGGVDGEQRGGNVEVTVVDLSTGTADIVVLHERLESDDHDVPALWRRRDGRWLAMYTRHKTDDLTRWRISEPDDPRHWGPEQTFDWSAHTGGLGVTYSNLHELDGRLYCFARAVNDDQCALVSDDDGDTWNYAGKLFTRPKVGYVNGYTRYVSSPGCIDLITTDHHPRDYDNSVYHGFLDADGLHRTDGAVVDPHPLRGDAPSQVELTTLVAAGSRMPDGGTWAGDRLSHCWTVDVRRAPDGTVAAVVSARADDGPAHPDEATERLRPVLDHRFLFARLTPGGSWQVHPLALAGPGLLPHEQDYTGLAAIDADDLDSLYVSTPIDPRDDQPLAHHEIFHGRTGDGGATWTWTPLTEDSDVDNLRPIVAPGDPSTVSLLWFRGNMASSQDYRCEAVLLRLPRTE</sequence>
<protein>
    <submittedName>
        <fullName evidence="1">Putative BNR repeat neuraminidase</fullName>
    </submittedName>
</protein>